<evidence type="ECO:0000313" key="2">
    <source>
        <dbReference type="Proteomes" id="UP000010466"/>
    </source>
</evidence>
<dbReference type="KEGG" id="mcy:MCYN_0633"/>
<keyword evidence="2" id="KW-1185">Reference proteome</keyword>
<dbReference type="EMBL" id="HF559394">
    <property type="protein sequence ID" value="CCP24365.1"/>
    <property type="molecule type" value="Genomic_DNA"/>
</dbReference>
<reference evidence="2" key="1">
    <citation type="journal article" date="2013" name="Genome Announc.">
        <title>Complete genome sequence of Mycoplasma cynos strain C142.</title>
        <authorList>
            <person name="Walker C.A."/>
            <person name="Mannering S.A."/>
            <person name="Shields S."/>
            <person name="Blake D.P."/>
            <person name="Brownlie J."/>
        </authorList>
    </citation>
    <scope>NUCLEOTIDE SEQUENCE [LARGE SCALE GENOMIC DNA]</scope>
    <source>
        <strain evidence="2">C142</strain>
    </source>
</reference>
<organism evidence="1 2">
    <name type="scientific">Mycoplasmopsis cynos (strain C142)</name>
    <name type="common">Mycoplasma cynos</name>
    <dbReference type="NCBI Taxonomy" id="1246955"/>
    <lineage>
        <taxon>Bacteria</taxon>
        <taxon>Bacillati</taxon>
        <taxon>Mycoplasmatota</taxon>
        <taxon>Mycoplasmoidales</taxon>
        <taxon>Metamycoplasmataceae</taxon>
        <taxon>Mycoplasmopsis</taxon>
    </lineage>
</organism>
<dbReference type="HOGENOM" id="CLU_2974532_0_0_14"/>
<dbReference type="Proteomes" id="UP000010466">
    <property type="component" value="Chromosome"/>
</dbReference>
<accession>L0RXW6</accession>
<gene>
    <name evidence="1" type="primary">MCYN0633</name>
    <name evidence="1" type="ordered locus">MCYN_0633</name>
</gene>
<protein>
    <submittedName>
        <fullName evidence="1">Uncharacterized protein</fullName>
    </submittedName>
</protein>
<name>L0RXW6_MYCC1</name>
<evidence type="ECO:0000313" key="1">
    <source>
        <dbReference type="EMBL" id="CCP24365.1"/>
    </source>
</evidence>
<proteinExistence type="predicted"/>
<sequence>MLIILTIEIGVGTETKTWFSWVSKMWFSPKINNKEILTMNNTMIKKVVKFENDLFLIK</sequence>
<dbReference type="AlphaFoldDB" id="L0RXW6"/>